<keyword evidence="1" id="KW-1133">Transmembrane helix</keyword>
<dbReference type="RefSeq" id="XP_029121678.1">
    <property type="nucleotide sequence ID" value="XM_029265845.1"/>
</dbReference>
<sequence>MARSPWPQAHLLQHPFSINVYRVCNTIPDEDFAFIITPELDMPMALGDVGFLDLTNATLNSNPNNHLIENLSEGNNGSSDKAGWKLGVEINVSVIAVVPIVGLIVFFYRKQRPVRDDLTNKLKHLSGQPREFMFDELKQASNNFDENLKLGQGGFGMFLLHQNLFYTLVGKEE</sequence>
<keyword evidence="3" id="KW-0675">Receptor</keyword>
<keyword evidence="1" id="KW-0812">Transmembrane</keyword>
<dbReference type="Gene3D" id="3.30.200.20">
    <property type="entry name" value="Phosphorylase Kinase, domain 1"/>
    <property type="match status" value="1"/>
</dbReference>
<dbReference type="GO" id="GO:0016301">
    <property type="term" value="F:kinase activity"/>
    <property type="evidence" value="ECO:0007669"/>
    <property type="project" value="UniProtKB-KW"/>
</dbReference>
<proteinExistence type="predicted"/>
<evidence type="ECO:0000313" key="2">
    <source>
        <dbReference type="Proteomes" id="UP000504607"/>
    </source>
</evidence>
<feature type="transmembrane region" description="Helical" evidence="1">
    <location>
        <begin position="90"/>
        <end position="108"/>
    </location>
</feature>
<dbReference type="OrthoDB" id="4062651at2759"/>
<evidence type="ECO:0000313" key="3">
    <source>
        <dbReference type="RefSeq" id="XP_029121678.1"/>
    </source>
</evidence>
<protein>
    <submittedName>
        <fullName evidence="3">Probable L-type lectin-domain containing receptor kinase S.5</fullName>
    </submittedName>
</protein>
<name>A0A8N4IH21_ELAGV</name>
<gene>
    <name evidence="3" type="primary">LOC105048786</name>
</gene>
<dbReference type="Proteomes" id="UP000504607">
    <property type="component" value="Chromosome 7"/>
</dbReference>
<keyword evidence="3" id="KW-0808">Transferase</keyword>
<evidence type="ECO:0000256" key="1">
    <source>
        <dbReference type="SAM" id="Phobius"/>
    </source>
</evidence>
<dbReference type="AlphaFoldDB" id="A0A8N4IH21"/>
<keyword evidence="1" id="KW-0472">Membrane</keyword>
<accession>A0A8N4IH21</accession>
<organism evidence="2 3">
    <name type="scientific">Elaeis guineensis var. tenera</name>
    <name type="common">Oil palm</name>
    <dbReference type="NCBI Taxonomy" id="51953"/>
    <lineage>
        <taxon>Eukaryota</taxon>
        <taxon>Viridiplantae</taxon>
        <taxon>Streptophyta</taxon>
        <taxon>Embryophyta</taxon>
        <taxon>Tracheophyta</taxon>
        <taxon>Spermatophyta</taxon>
        <taxon>Magnoliopsida</taxon>
        <taxon>Liliopsida</taxon>
        <taxon>Arecaceae</taxon>
        <taxon>Arecoideae</taxon>
        <taxon>Cocoseae</taxon>
        <taxon>Elaeidinae</taxon>
        <taxon>Elaeis</taxon>
    </lineage>
</organism>
<keyword evidence="2" id="KW-1185">Reference proteome</keyword>
<reference evidence="3" key="1">
    <citation type="submission" date="2025-08" db="UniProtKB">
        <authorList>
            <consortium name="RefSeq"/>
        </authorList>
    </citation>
    <scope>IDENTIFICATION</scope>
</reference>
<keyword evidence="3" id="KW-0418">Kinase</keyword>